<dbReference type="PRINTS" id="PR00039">
    <property type="entry name" value="HTHLYSR"/>
</dbReference>
<accession>A0A4Q8LEE7</accession>
<evidence type="ECO:0000256" key="5">
    <source>
        <dbReference type="ARBA" id="ARBA00023163"/>
    </source>
</evidence>
<dbReference type="GO" id="GO:0003700">
    <property type="term" value="F:DNA-binding transcription factor activity"/>
    <property type="evidence" value="ECO:0007669"/>
    <property type="project" value="InterPro"/>
</dbReference>
<organism evidence="7 8">
    <name type="scientific">Pseudoxanthomonas winnipegensis</name>
    <dbReference type="NCBI Taxonomy" id="2480810"/>
    <lineage>
        <taxon>Bacteria</taxon>
        <taxon>Pseudomonadati</taxon>
        <taxon>Pseudomonadota</taxon>
        <taxon>Gammaproteobacteria</taxon>
        <taxon>Lysobacterales</taxon>
        <taxon>Lysobacteraceae</taxon>
        <taxon>Pseudoxanthomonas</taxon>
    </lineage>
</organism>
<sequence>MLRSALPLNALRAFEAAARHLNFTRAALELHISQAALSHQIRVLESRLQVVLFHRLARGVALTDEGAALYPMLNESFDRIAATLDRFADGRYRETLNVGVVGTFAIGWLLPRLPQFGAAHPAIDLRLQTHNNRVDLAGEGLELAIRFGEGDWPGQHSTPVMSVRFAPLCAPALARTLHRPEDLAAHTLLRTYRQDEWSRWCAAAGIAPLDARGPVFDTSLAMAAAATAGAGVALLPVELFQQALDSGQLVQPFDLHIALGRYWLTRLRSRPERPAAQQFRRWLEQRVAQDAAPAD</sequence>
<dbReference type="SUPFAM" id="SSF46785">
    <property type="entry name" value="Winged helix' DNA-binding domain"/>
    <property type="match status" value="1"/>
</dbReference>
<dbReference type="OrthoDB" id="5526340at2"/>
<dbReference type="InterPro" id="IPR005119">
    <property type="entry name" value="LysR_subst-bd"/>
</dbReference>
<dbReference type="RefSeq" id="WP_130550969.1">
    <property type="nucleotide sequence ID" value="NZ_SHMC01000002.1"/>
</dbReference>
<keyword evidence="2" id="KW-0805">Transcription regulation</keyword>
<evidence type="ECO:0000313" key="8">
    <source>
        <dbReference type="Proteomes" id="UP000292627"/>
    </source>
</evidence>
<proteinExistence type="inferred from homology"/>
<dbReference type="PROSITE" id="PS50931">
    <property type="entry name" value="HTH_LYSR"/>
    <property type="match status" value="1"/>
</dbReference>
<dbReference type="FunFam" id="1.10.10.10:FF:000038">
    <property type="entry name" value="Glycine cleavage system transcriptional activator"/>
    <property type="match status" value="1"/>
</dbReference>
<dbReference type="Gene3D" id="1.10.10.10">
    <property type="entry name" value="Winged helix-like DNA-binding domain superfamily/Winged helix DNA-binding domain"/>
    <property type="match status" value="1"/>
</dbReference>
<dbReference type="Pfam" id="PF03466">
    <property type="entry name" value="LysR_substrate"/>
    <property type="match status" value="1"/>
</dbReference>
<dbReference type="GO" id="GO:0006351">
    <property type="term" value="P:DNA-templated transcription"/>
    <property type="evidence" value="ECO:0007669"/>
    <property type="project" value="TreeGrafter"/>
</dbReference>
<dbReference type="Pfam" id="PF00126">
    <property type="entry name" value="HTH_1"/>
    <property type="match status" value="1"/>
</dbReference>
<dbReference type="InterPro" id="IPR000847">
    <property type="entry name" value="LysR_HTH_N"/>
</dbReference>
<dbReference type="SUPFAM" id="SSF53850">
    <property type="entry name" value="Periplasmic binding protein-like II"/>
    <property type="match status" value="1"/>
</dbReference>
<dbReference type="AlphaFoldDB" id="A0A4Q8LEE7"/>
<evidence type="ECO:0000313" key="7">
    <source>
        <dbReference type="EMBL" id="TAA27121.1"/>
    </source>
</evidence>
<evidence type="ECO:0000256" key="3">
    <source>
        <dbReference type="ARBA" id="ARBA00023125"/>
    </source>
</evidence>
<protein>
    <submittedName>
        <fullName evidence="7">LysR family transcriptional regulator</fullName>
    </submittedName>
</protein>
<evidence type="ECO:0000256" key="4">
    <source>
        <dbReference type="ARBA" id="ARBA00023159"/>
    </source>
</evidence>
<comment type="caution">
    <text evidence="7">The sequence shown here is derived from an EMBL/GenBank/DDBJ whole genome shotgun (WGS) entry which is preliminary data.</text>
</comment>
<evidence type="ECO:0000256" key="2">
    <source>
        <dbReference type="ARBA" id="ARBA00023015"/>
    </source>
</evidence>
<dbReference type="InterPro" id="IPR036390">
    <property type="entry name" value="WH_DNA-bd_sf"/>
</dbReference>
<comment type="similarity">
    <text evidence="1">Belongs to the LysR transcriptional regulatory family.</text>
</comment>
<dbReference type="PANTHER" id="PTHR30537">
    <property type="entry name" value="HTH-TYPE TRANSCRIPTIONAL REGULATOR"/>
    <property type="match status" value="1"/>
</dbReference>
<name>A0A4Q8LEE7_9GAMM</name>
<dbReference type="InterPro" id="IPR058163">
    <property type="entry name" value="LysR-type_TF_proteobact-type"/>
</dbReference>
<gene>
    <name evidence="7" type="ORF">EA660_07945</name>
</gene>
<dbReference type="InterPro" id="IPR036388">
    <property type="entry name" value="WH-like_DNA-bd_sf"/>
</dbReference>
<feature type="domain" description="HTH lysR-type" evidence="6">
    <location>
        <begin position="6"/>
        <end position="63"/>
    </location>
</feature>
<evidence type="ECO:0000256" key="1">
    <source>
        <dbReference type="ARBA" id="ARBA00009437"/>
    </source>
</evidence>
<dbReference type="GO" id="GO:0043565">
    <property type="term" value="F:sequence-specific DNA binding"/>
    <property type="evidence" value="ECO:0007669"/>
    <property type="project" value="TreeGrafter"/>
</dbReference>
<dbReference type="EMBL" id="SHMC01000002">
    <property type="protein sequence ID" value="TAA27121.1"/>
    <property type="molecule type" value="Genomic_DNA"/>
</dbReference>
<keyword evidence="5" id="KW-0804">Transcription</keyword>
<reference evidence="7 8" key="1">
    <citation type="submission" date="2019-02" db="EMBL/GenBank/DDBJ databases">
        <title>WGS of Pseudoxanthomonas species novum from clinical isolates.</title>
        <authorList>
            <person name="Bernier A.-M."/>
            <person name="Bernard K."/>
            <person name="Vachon A."/>
        </authorList>
    </citation>
    <scope>NUCLEOTIDE SEQUENCE [LARGE SCALE GENOMIC DNA]</scope>
    <source>
        <strain evidence="7 8">NML171200</strain>
    </source>
</reference>
<dbReference type="Proteomes" id="UP000292627">
    <property type="component" value="Unassembled WGS sequence"/>
</dbReference>
<evidence type="ECO:0000259" key="6">
    <source>
        <dbReference type="PROSITE" id="PS50931"/>
    </source>
</evidence>
<keyword evidence="3" id="KW-0238">DNA-binding</keyword>
<dbReference type="PANTHER" id="PTHR30537:SF70">
    <property type="entry name" value="HTH-TYPE TRANSCRIPTIONAL ACTIVATOR AMPR"/>
    <property type="match status" value="1"/>
</dbReference>
<dbReference type="Gene3D" id="3.40.190.10">
    <property type="entry name" value="Periplasmic binding protein-like II"/>
    <property type="match status" value="2"/>
</dbReference>
<keyword evidence="4" id="KW-0010">Activator</keyword>